<comment type="caution">
    <text evidence="10">The sequence shown here is derived from an EMBL/GenBank/DDBJ whole genome shotgun (WGS) entry which is preliminary data.</text>
</comment>
<evidence type="ECO:0000256" key="9">
    <source>
        <dbReference type="SAM" id="MobiDB-lite"/>
    </source>
</evidence>
<keyword evidence="8" id="KW-0539">Nucleus</keyword>
<comment type="subcellular location">
    <subcellularLocation>
        <location evidence="2">Cytoplasm</location>
    </subcellularLocation>
    <subcellularLocation>
        <location evidence="1">Nucleus</location>
    </subcellularLocation>
</comment>
<feature type="region of interest" description="Disordered" evidence="9">
    <location>
        <begin position="337"/>
        <end position="462"/>
    </location>
</feature>
<accession>A0A8X7MRA8</accession>
<dbReference type="Pfam" id="PF08528">
    <property type="entry name" value="Whi5"/>
    <property type="match status" value="1"/>
</dbReference>
<feature type="compositionally biased region" description="Low complexity" evidence="9">
    <location>
        <begin position="358"/>
        <end position="376"/>
    </location>
</feature>
<dbReference type="GO" id="GO:0005737">
    <property type="term" value="C:cytoplasm"/>
    <property type="evidence" value="ECO:0007669"/>
    <property type="project" value="UniProtKB-SubCell"/>
</dbReference>
<evidence type="ECO:0000256" key="7">
    <source>
        <dbReference type="ARBA" id="ARBA00023163"/>
    </source>
</evidence>
<evidence type="ECO:0000313" key="10">
    <source>
        <dbReference type="EMBL" id="KAE8246526.1"/>
    </source>
</evidence>
<proteinExistence type="inferred from homology"/>
<evidence type="ECO:0000313" key="11">
    <source>
        <dbReference type="Proteomes" id="UP000077684"/>
    </source>
</evidence>
<feature type="compositionally biased region" description="Low complexity" evidence="9">
    <location>
        <begin position="188"/>
        <end position="210"/>
    </location>
</feature>
<gene>
    <name evidence="10" type="ORF">A4X06_0g4981</name>
</gene>
<feature type="compositionally biased region" description="Basic residues" evidence="9">
    <location>
        <begin position="169"/>
        <end position="183"/>
    </location>
</feature>
<feature type="compositionally biased region" description="Low complexity" evidence="9">
    <location>
        <begin position="485"/>
        <end position="495"/>
    </location>
</feature>
<sequence>MAGAQPQPQQSARPRTTKRAANILSADTSGAGISTATLALPPFNAPPHAAASSSSTAGPSNSISAQPRNEAPQPLPGTTPQYRTSAATAQRKLVAAQRARLTALSKNLSTRLQYASFKVENGWTAQSLSEVENLYYRTVIASRLKGRQLDPATDPAAVPAQGSADGGSVKRRRGANAAGKRKARDSTEAAATNTTASDISPSTSSVTTTSPHYSAGAQPSSVPPSPAWTSAAAGTSAATASMGSHPNPRVHNRTVATGSPPSKRVRYSKSYGVDEGLSGGIGGGAGVGGHQPGKSPASPLKLSNASLGGGKQDLFTAHGLVTSPSFLGTALLSKDPHQQLQGLSQPPYPHQHPRQHPPQHQIQHQPQQQRHQQYRPSIPHAGPTSQPLHPNRTLLPPVQVNGHPQQHFHPTPPLSEQLTSPAPSAGLLPSTTIPSSQPHQQQQRRTPPRDVGASLPTMTTPVLPSSTAARRYQPDQERQLHAITSTPTLPSNSTSRVYASTSGESGGGVMGPPLITNTSAAAAMAAVLAAQSGLGR</sequence>
<feature type="region of interest" description="Disordered" evidence="9">
    <location>
        <begin position="150"/>
        <end position="267"/>
    </location>
</feature>
<evidence type="ECO:0000256" key="4">
    <source>
        <dbReference type="ARBA" id="ARBA00022490"/>
    </source>
</evidence>
<feature type="region of interest" description="Disordered" evidence="9">
    <location>
        <begin position="1"/>
        <end position="89"/>
    </location>
</feature>
<evidence type="ECO:0000256" key="2">
    <source>
        <dbReference type="ARBA" id="ARBA00004496"/>
    </source>
</evidence>
<evidence type="ECO:0000256" key="6">
    <source>
        <dbReference type="ARBA" id="ARBA00023015"/>
    </source>
</evidence>
<evidence type="ECO:0000256" key="3">
    <source>
        <dbReference type="ARBA" id="ARBA00006922"/>
    </source>
</evidence>
<organism evidence="10 11">
    <name type="scientific">Tilletia controversa</name>
    <name type="common">dwarf bunt fungus</name>
    <dbReference type="NCBI Taxonomy" id="13291"/>
    <lineage>
        <taxon>Eukaryota</taxon>
        <taxon>Fungi</taxon>
        <taxon>Dikarya</taxon>
        <taxon>Basidiomycota</taxon>
        <taxon>Ustilaginomycotina</taxon>
        <taxon>Exobasidiomycetes</taxon>
        <taxon>Tilletiales</taxon>
        <taxon>Tilletiaceae</taxon>
        <taxon>Tilletia</taxon>
    </lineage>
</organism>
<reference evidence="10" key="1">
    <citation type="submission" date="2016-04" db="EMBL/GenBank/DDBJ databases">
        <authorList>
            <person name="Nguyen H.D."/>
            <person name="Samba Siva P."/>
            <person name="Cullis J."/>
            <person name="Levesque C.A."/>
            <person name="Hambleton S."/>
        </authorList>
    </citation>
    <scope>NUCLEOTIDE SEQUENCE</scope>
    <source>
        <strain evidence="10">DAOMC 236426</strain>
    </source>
</reference>
<dbReference type="GO" id="GO:0005634">
    <property type="term" value="C:nucleus"/>
    <property type="evidence" value="ECO:0007669"/>
    <property type="project" value="UniProtKB-SubCell"/>
</dbReference>
<feature type="compositionally biased region" description="Low complexity" evidence="9">
    <location>
        <begin position="39"/>
        <end position="65"/>
    </location>
</feature>
<feature type="compositionally biased region" description="Low complexity" evidence="9">
    <location>
        <begin position="227"/>
        <end position="244"/>
    </location>
</feature>
<protein>
    <submittedName>
        <fullName evidence="10">Uncharacterized protein</fullName>
    </submittedName>
</protein>
<evidence type="ECO:0000256" key="1">
    <source>
        <dbReference type="ARBA" id="ARBA00004123"/>
    </source>
</evidence>
<keyword evidence="6" id="KW-0805">Transcription regulation</keyword>
<feature type="compositionally biased region" description="Gly residues" evidence="9">
    <location>
        <begin position="282"/>
        <end position="291"/>
    </location>
</feature>
<feature type="region of interest" description="Disordered" evidence="9">
    <location>
        <begin position="485"/>
        <end position="511"/>
    </location>
</feature>
<evidence type="ECO:0000256" key="5">
    <source>
        <dbReference type="ARBA" id="ARBA00022491"/>
    </source>
</evidence>
<keyword evidence="5" id="KW-0678">Repressor</keyword>
<comment type="similarity">
    <text evidence="3">Belongs to the WHI5/NRM1 family.</text>
</comment>
<dbReference type="AlphaFoldDB" id="A0A8X7MRA8"/>
<dbReference type="InterPro" id="IPR013734">
    <property type="entry name" value="TF_Nrm1/Whi5"/>
</dbReference>
<dbReference type="Proteomes" id="UP000077684">
    <property type="component" value="Unassembled WGS sequence"/>
</dbReference>
<evidence type="ECO:0000256" key="8">
    <source>
        <dbReference type="ARBA" id="ARBA00023242"/>
    </source>
</evidence>
<reference evidence="10" key="2">
    <citation type="journal article" date="2019" name="IMA Fungus">
        <title>Genome sequencing and comparison of five Tilletia species to identify candidate genes for the detection of regulated species infecting wheat.</title>
        <authorList>
            <person name="Nguyen H.D.T."/>
            <person name="Sultana T."/>
            <person name="Kesanakurti P."/>
            <person name="Hambleton S."/>
        </authorList>
    </citation>
    <scope>NUCLEOTIDE SEQUENCE</scope>
    <source>
        <strain evidence="10">DAOMC 236426</strain>
    </source>
</reference>
<feature type="compositionally biased region" description="Polar residues" evidence="9">
    <location>
        <begin position="76"/>
        <end position="88"/>
    </location>
</feature>
<feature type="compositionally biased region" description="Low complexity" evidence="9">
    <location>
        <begin position="429"/>
        <end position="445"/>
    </location>
</feature>
<name>A0A8X7MRA8_9BASI</name>
<keyword evidence="4" id="KW-0963">Cytoplasm</keyword>
<dbReference type="EMBL" id="LWDE02000571">
    <property type="protein sequence ID" value="KAE8246526.1"/>
    <property type="molecule type" value="Genomic_DNA"/>
</dbReference>
<feature type="compositionally biased region" description="Low complexity" evidence="9">
    <location>
        <begin position="1"/>
        <end position="10"/>
    </location>
</feature>
<feature type="region of interest" description="Disordered" evidence="9">
    <location>
        <begin position="282"/>
        <end position="305"/>
    </location>
</feature>
<keyword evidence="11" id="KW-1185">Reference proteome</keyword>
<keyword evidence="7" id="KW-0804">Transcription</keyword>
<feature type="compositionally biased region" description="Polar residues" evidence="9">
    <location>
        <begin position="25"/>
        <end position="37"/>
    </location>
</feature>